<accession>A0A6I4IZM1</accession>
<dbReference type="InterPro" id="IPR036259">
    <property type="entry name" value="MFS_trans_sf"/>
</dbReference>
<evidence type="ECO:0000259" key="7">
    <source>
        <dbReference type="PROSITE" id="PS50850"/>
    </source>
</evidence>
<dbReference type="InterPro" id="IPR020846">
    <property type="entry name" value="MFS_dom"/>
</dbReference>
<proteinExistence type="predicted"/>
<feature type="transmembrane region" description="Helical" evidence="6">
    <location>
        <begin position="83"/>
        <end position="102"/>
    </location>
</feature>
<comment type="caution">
    <text evidence="8">The sequence shown here is derived from an EMBL/GenBank/DDBJ whole genome shotgun (WGS) entry which is preliminary data.</text>
</comment>
<evidence type="ECO:0000256" key="6">
    <source>
        <dbReference type="SAM" id="Phobius"/>
    </source>
</evidence>
<feature type="transmembrane region" description="Helical" evidence="6">
    <location>
        <begin position="221"/>
        <end position="243"/>
    </location>
</feature>
<feature type="transmembrane region" description="Helical" evidence="6">
    <location>
        <begin position="16"/>
        <end position="35"/>
    </location>
</feature>
<dbReference type="PROSITE" id="PS50850">
    <property type="entry name" value="MFS"/>
    <property type="match status" value="1"/>
</dbReference>
<evidence type="ECO:0000256" key="3">
    <source>
        <dbReference type="ARBA" id="ARBA00022692"/>
    </source>
</evidence>
<keyword evidence="5 6" id="KW-0472">Membrane</keyword>
<dbReference type="SUPFAM" id="SSF103473">
    <property type="entry name" value="MFS general substrate transporter"/>
    <property type="match status" value="1"/>
</dbReference>
<feature type="transmembrane region" description="Helical" evidence="6">
    <location>
        <begin position="255"/>
        <end position="279"/>
    </location>
</feature>
<keyword evidence="9" id="KW-1185">Reference proteome</keyword>
<feature type="transmembrane region" description="Helical" evidence="6">
    <location>
        <begin position="350"/>
        <end position="371"/>
    </location>
</feature>
<evidence type="ECO:0000256" key="2">
    <source>
        <dbReference type="ARBA" id="ARBA00022448"/>
    </source>
</evidence>
<name>A0A6I4IZM1_9SPHN</name>
<feature type="transmembrane region" description="Helical" evidence="6">
    <location>
        <begin position="171"/>
        <end position="191"/>
    </location>
</feature>
<dbReference type="RefSeq" id="WP_157026515.1">
    <property type="nucleotide sequence ID" value="NZ_WQMS01000007.1"/>
</dbReference>
<feature type="transmembrane region" description="Helical" evidence="6">
    <location>
        <begin position="377"/>
        <end position="396"/>
    </location>
</feature>
<keyword evidence="2" id="KW-0813">Transport</keyword>
<feature type="transmembrane region" description="Helical" evidence="6">
    <location>
        <begin position="291"/>
        <end position="309"/>
    </location>
</feature>
<comment type="subcellular location">
    <subcellularLocation>
        <location evidence="1">Membrane</location>
        <topology evidence="1">Multi-pass membrane protein</topology>
    </subcellularLocation>
</comment>
<dbReference type="GO" id="GO:0005886">
    <property type="term" value="C:plasma membrane"/>
    <property type="evidence" value="ECO:0007669"/>
    <property type="project" value="TreeGrafter"/>
</dbReference>
<dbReference type="AlphaFoldDB" id="A0A6I4IZM1"/>
<evidence type="ECO:0000256" key="4">
    <source>
        <dbReference type="ARBA" id="ARBA00022989"/>
    </source>
</evidence>
<evidence type="ECO:0000256" key="5">
    <source>
        <dbReference type="ARBA" id="ARBA00023136"/>
    </source>
</evidence>
<dbReference type="InterPro" id="IPR011701">
    <property type="entry name" value="MFS"/>
</dbReference>
<keyword evidence="3 6" id="KW-0812">Transmembrane</keyword>
<organism evidence="8 9">
    <name type="scientific">Sphingomonas horti</name>
    <dbReference type="NCBI Taxonomy" id="2682842"/>
    <lineage>
        <taxon>Bacteria</taxon>
        <taxon>Pseudomonadati</taxon>
        <taxon>Pseudomonadota</taxon>
        <taxon>Alphaproteobacteria</taxon>
        <taxon>Sphingomonadales</taxon>
        <taxon>Sphingomonadaceae</taxon>
        <taxon>Sphingomonas</taxon>
    </lineage>
</organism>
<sequence length="405" mass="42524">MHAPAPSRPELGFREFVALIAALMAMTALQIDTMLPALPAIGESLHVADPNDRQWVISAFMFGFGAAQIVHGPLSDRFGRRPVLLISLALGIVCNLTAAVAATFPLLLAARVAAGVATASSRVLSTSIVRDRFAGDAMARVMSLITIVFMVVPIAAPNLGQLILWLAPWRWIFYALTAAGLLTFLWAAIRLPETLDPANRLPLSAGRIAQGFRFVLTDRLALGYTVGSTALQGGLFGFLLSVQQIFEVEFRAMNLFAPVFSAMAGAMAVAAFLNSRIVMRFGARAVSHRAVIAYTGIAALHLLLALAGLETVLTFAVLQALMMSCFGLAGANFGAIAMEHMGRLAGTASSVQGLIQTIGGISIGAMIGAAFDGTTVPLYTGFTLCGAAAIAAVAFAEGGRLFGRR</sequence>
<feature type="transmembrane region" description="Helical" evidence="6">
    <location>
        <begin position="55"/>
        <end position="71"/>
    </location>
</feature>
<keyword evidence="4 6" id="KW-1133">Transmembrane helix</keyword>
<dbReference type="Pfam" id="PF07690">
    <property type="entry name" value="MFS_1"/>
    <property type="match status" value="1"/>
</dbReference>
<dbReference type="EMBL" id="WQMS01000007">
    <property type="protein sequence ID" value="MVO77526.1"/>
    <property type="molecule type" value="Genomic_DNA"/>
</dbReference>
<dbReference type="GO" id="GO:0022857">
    <property type="term" value="F:transmembrane transporter activity"/>
    <property type="evidence" value="ECO:0007669"/>
    <property type="project" value="InterPro"/>
</dbReference>
<evidence type="ECO:0000256" key="1">
    <source>
        <dbReference type="ARBA" id="ARBA00004141"/>
    </source>
</evidence>
<dbReference type="Proteomes" id="UP000441389">
    <property type="component" value="Unassembled WGS sequence"/>
</dbReference>
<feature type="transmembrane region" description="Helical" evidence="6">
    <location>
        <begin position="141"/>
        <end position="165"/>
    </location>
</feature>
<dbReference type="CDD" id="cd17320">
    <property type="entry name" value="MFS_MdfA_MDR_like"/>
    <property type="match status" value="1"/>
</dbReference>
<gene>
    <name evidence="8" type="ORF">GON01_06175</name>
</gene>
<dbReference type="Gene3D" id="1.20.1720.10">
    <property type="entry name" value="Multidrug resistance protein D"/>
    <property type="match status" value="1"/>
</dbReference>
<dbReference type="PANTHER" id="PTHR23502">
    <property type="entry name" value="MAJOR FACILITATOR SUPERFAMILY"/>
    <property type="match status" value="1"/>
</dbReference>
<reference evidence="8 9" key="1">
    <citation type="submission" date="2019-12" db="EMBL/GenBank/DDBJ databases">
        <authorList>
            <person name="Huq M.A."/>
        </authorList>
    </citation>
    <scope>NUCLEOTIDE SEQUENCE [LARGE SCALE GENOMIC DNA]</scope>
    <source>
        <strain evidence="8 9">MAH-20</strain>
    </source>
</reference>
<feature type="transmembrane region" description="Helical" evidence="6">
    <location>
        <begin position="108"/>
        <end position="129"/>
    </location>
</feature>
<protein>
    <submittedName>
        <fullName evidence="8">MFS transporter</fullName>
    </submittedName>
</protein>
<feature type="transmembrane region" description="Helical" evidence="6">
    <location>
        <begin position="315"/>
        <end position="338"/>
    </location>
</feature>
<feature type="domain" description="Major facilitator superfamily (MFS) profile" evidence="7">
    <location>
        <begin position="16"/>
        <end position="400"/>
    </location>
</feature>
<evidence type="ECO:0000313" key="9">
    <source>
        <dbReference type="Proteomes" id="UP000441389"/>
    </source>
</evidence>
<evidence type="ECO:0000313" key="8">
    <source>
        <dbReference type="EMBL" id="MVO77526.1"/>
    </source>
</evidence>
<dbReference type="PANTHER" id="PTHR23502:SF132">
    <property type="entry name" value="POLYAMINE TRANSPORTER 2-RELATED"/>
    <property type="match status" value="1"/>
</dbReference>